<dbReference type="Proteomes" id="UP000556084">
    <property type="component" value="Unassembled WGS sequence"/>
</dbReference>
<feature type="region of interest" description="Disordered" evidence="2">
    <location>
        <begin position="66"/>
        <end position="93"/>
    </location>
</feature>
<keyword evidence="1" id="KW-0175">Coiled coil</keyword>
<feature type="coiled-coil region" evidence="1">
    <location>
        <begin position="38"/>
        <end position="65"/>
    </location>
</feature>
<keyword evidence="4" id="KW-1185">Reference proteome</keyword>
<gene>
    <name evidence="3" type="ORF">FHS39_001078</name>
</gene>
<comment type="caution">
    <text evidence="3">The sequence shown here is derived from an EMBL/GenBank/DDBJ whole genome shotgun (WGS) entry which is preliminary data.</text>
</comment>
<sequence length="204" mass="22205">MSEEVTEAPVPTIGGLEAQLIEVVDLVGQIADQDYDRAQRLEGLINGLQEQLDELRERVETGALAAQGAQGANGGASDDGDEPPRPRPWAARATPDEWTELADWVDWLQNYYQLKGEFQVPVCWPQHGGAVEELAGLHSAWKAAMLADERAEGAGDQSGYWHDRSLWDTLARVGRAIPNACRNTGHTAGRALPVTDRGLLPQFG</sequence>
<organism evidence="3 4">
    <name type="scientific">Streptomyces olivoverticillatus</name>
    <dbReference type="NCBI Taxonomy" id="66427"/>
    <lineage>
        <taxon>Bacteria</taxon>
        <taxon>Bacillati</taxon>
        <taxon>Actinomycetota</taxon>
        <taxon>Actinomycetes</taxon>
        <taxon>Kitasatosporales</taxon>
        <taxon>Streptomycetaceae</taxon>
        <taxon>Streptomyces</taxon>
    </lineage>
</organism>
<evidence type="ECO:0000256" key="1">
    <source>
        <dbReference type="SAM" id="Coils"/>
    </source>
</evidence>
<proteinExistence type="predicted"/>
<protein>
    <submittedName>
        <fullName evidence="3">Uncharacterized protein</fullName>
    </submittedName>
</protein>
<dbReference type="EMBL" id="JACHJH010000001">
    <property type="protein sequence ID" value="MBB4892078.1"/>
    <property type="molecule type" value="Genomic_DNA"/>
</dbReference>
<dbReference type="RefSeq" id="WP_184346554.1">
    <property type="nucleotide sequence ID" value="NZ_JACHJH010000001.1"/>
</dbReference>
<evidence type="ECO:0000256" key="2">
    <source>
        <dbReference type="SAM" id="MobiDB-lite"/>
    </source>
</evidence>
<name>A0A7W7LLV8_9ACTN</name>
<dbReference type="AlphaFoldDB" id="A0A7W7LLV8"/>
<accession>A0A7W7LLV8</accession>
<evidence type="ECO:0000313" key="3">
    <source>
        <dbReference type="EMBL" id="MBB4892078.1"/>
    </source>
</evidence>
<reference evidence="3 4" key="1">
    <citation type="submission" date="2020-08" db="EMBL/GenBank/DDBJ databases">
        <title>Genomic Encyclopedia of Type Strains, Phase III (KMG-III): the genomes of soil and plant-associated and newly described type strains.</title>
        <authorList>
            <person name="Whitman W."/>
        </authorList>
    </citation>
    <scope>NUCLEOTIDE SEQUENCE [LARGE SCALE GENOMIC DNA]</scope>
    <source>
        <strain evidence="3 4">CECT 3266</strain>
    </source>
</reference>
<evidence type="ECO:0000313" key="4">
    <source>
        <dbReference type="Proteomes" id="UP000556084"/>
    </source>
</evidence>